<evidence type="ECO:0000313" key="3">
    <source>
        <dbReference type="Proteomes" id="UP000559987"/>
    </source>
</evidence>
<proteinExistence type="predicted"/>
<feature type="chain" id="PRO_5032482725" evidence="1">
    <location>
        <begin position="20"/>
        <end position="140"/>
    </location>
</feature>
<name>A0A839UKE5_9GAMM</name>
<dbReference type="RefSeq" id="WP_183907496.1">
    <property type="nucleotide sequence ID" value="NZ_JACHXZ010000001.1"/>
</dbReference>
<gene>
    <name evidence="2" type="ORF">FHS30_000256</name>
</gene>
<reference evidence="2 3" key="1">
    <citation type="submission" date="2020-08" db="EMBL/GenBank/DDBJ databases">
        <title>Genomic Encyclopedia of Type Strains, Phase III (KMG-III): the genomes of soil and plant-associated and newly described type strains.</title>
        <authorList>
            <person name="Whitman W."/>
        </authorList>
    </citation>
    <scope>NUCLEOTIDE SEQUENCE [LARGE SCALE GENOMIC DNA]</scope>
    <source>
        <strain evidence="2 3">CECT 8571</strain>
    </source>
</reference>
<accession>A0A839UKE5</accession>
<sequence>MRNLFFLLILVLFSATTKASDPMAICLITGLPASDVSYEKIQRIKLGKGSYGSVADILPAFAQKADTLGANAIVNYVGSQRFGFWPWRVVRPVVRGEAVKLDIASDKTCKDIGGATVQEVIDTNMEPHLLDEEKAPKGSS</sequence>
<protein>
    <submittedName>
        <fullName evidence="2">Uncharacterized protein</fullName>
    </submittedName>
</protein>
<dbReference type="Proteomes" id="UP000559987">
    <property type="component" value="Unassembled WGS sequence"/>
</dbReference>
<feature type="signal peptide" evidence="1">
    <location>
        <begin position="1"/>
        <end position="19"/>
    </location>
</feature>
<comment type="caution">
    <text evidence="2">The sequence shown here is derived from an EMBL/GenBank/DDBJ whole genome shotgun (WGS) entry which is preliminary data.</text>
</comment>
<dbReference type="AlphaFoldDB" id="A0A839UKE5"/>
<keyword evidence="3" id="KW-1185">Reference proteome</keyword>
<evidence type="ECO:0000313" key="2">
    <source>
        <dbReference type="EMBL" id="MBB3167080.1"/>
    </source>
</evidence>
<evidence type="ECO:0000256" key="1">
    <source>
        <dbReference type="SAM" id="SignalP"/>
    </source>
</evidence>
<keyword evidence="1" id="KW-0732">Signal</keyword>
<organism evidence="2 3">
    <name type="scientific">Simiduia aestuariiviva</name>
    <dbReference type="NCBI Taxonomy" id="1510459"/>
    <lineage>
        <taxon>Bacteria</taxon>
        <taxon>Pseudomonadati</taxon>
        <taxon>Pseudomonadota</taxon>
        <taxon>Gammaproteobacteria</taxon>
        <taxon>Cellvibrionales</taxon>
        <taxon>Cellvibrionaceae</taxon>
        <taxon>Simiduia</taxon>
    </lineage>
</organism>
<dbReference type="EMBL" id="JACHXZ010000001">
    <property type="protein sequence ID" value="MBB3167080.1"/>
    <property type="molecule type" value="Genomic_DNA"/>
</dbReference>